<dbReference type="InterPro" id="IPR002686">
    <property type="entry name" value="Transposase_17"/>
</dbReference>
<gene>
    <name evidence="2" type="ORF">FGF68_03870</name>
</gene>
<sequence length="321" mass="36365">MPRGPRLDAPGTLHHVMIRGIEKRTIAQDTADRKELLRRVGYVSATTETRIFAFALMPNHLHILLMSGPYGLPAFMRRLLSGYAQYFNRRHKRVGHLFQNRYKSIICDEEAYFAKLVAYINLNPLRANLVHSLHELSSYPWTSHAVMMQNTGYDWVERRYVLEFFGNSEATALQAYLDFMKEELGMDRTQELSGGGLIRSHGGWSKVQSMRTAGKNPQGDDRILGNEAFVKKILKDAQDSNTCRVTLEERIHQFSRDIEQACNQANVSLSLLSSGSKSCALPAIRKKLAMKAVYEYGISKAETARQLGVTTNAVSYMLKGR</sequence>
<protein>
    <recommendedName>
        <fullName evidence="1">Transposase IS200-like domain-containing protein</fullName>
    </recommendedName>
</protein>
<dbReference type="GO" id="GO:0003677">
    <property type="term" value="F:DNA binding"/>
    <property type="evidence" value="ECO:0007669"/>
    <property type="project" value="InterPro"/>
</dbReference>
<dbReference type="Pfam" id="PF01797">
    <property type="entry name" value="Y1_Tnp"/>
    <property type="match status" value="1"/>
</dbReference>
<dbReference type="AlphaFoldDB" id="A0A5C4S2K7"/>
<proteinExistence type="predicted"/>
<dbReference type="PANTHER" id="PTHR34322:SF2">
    <property type="entry name" value="TRANSPOSASE IS200-LIKE DOMAIN-CONTAINING PROTEIN"/>
    <property type="match status" value="1"/>
</dbReference>
<dbReference type="Gene3D" id="3.30.70.1290">
    <property type="entry name" value="Transposase IS200-like"/>
    <property type="match status" value="1"/>
</dbReference>
<reference evidence="2 3" key="1">
    <citation type="submission" date="2019-05" db="EMBL/GenBank/DDBJ databases">
        <title>Draft Whole-Genome sequence of the green sulfur bacterium Prosthecochloris vibrioformis DSM 260.</title>
        <authorList>
            <person name="Meyer T.E."/>
            <person name="Kyndt J.A."/>
        </authorList>
    </citation>
    <scope>NUCLEOTIDE SEQUENCE [LARGE SCALE GENOMIC DNA]</scope>
    <source>
        <strain evidence="2 3">DSM 260</strain>
    </source>
</reference>
<dbReference type="SUPFAM" id="SSF143422">
    <property type="entry name" value="Transposase IS200-like"/>
    <property type="match status" value="1"/>
</dbReference>
<dbReference type="SMART" id="SM01321">
    <property type="entry name" value="Y1_Tnp"/>
    <property type="match status" value="1"/>
</dbReference>
<feature type="domain" description="Transposase IS200-like" evidence="1">
    <location>
        <begin position="9"/>
        <end position="123"/>
    </location>
</feature>
<dbReference type="PANTHER" id="PTHR34322">
    <property type="entry name" value="TRANSPOSASE, Y1_TNP DOMAIN-CONTAINING"/>
    <property type="match status" value="1"/>
</dbReference>
<evidence type="ECO:0000313" key="2">
    <source>
        <dbReference type="EMBL" id="TNJ37362.1"/>
    </source>
</evidence>
<evidence type="ECO:0000259" key="1">
    <source>
        <dbReference type="SMART" id="SM01321"/>
    </source>
</evidence>
<accession>A0A5C4S2K7</accession>
<keyword evidence="3" id="KW-1185">Reference proteome</keyword>
<name>A0A5C4S2K7_PROVB</name>
<dbReference type="GO" id="GO:0004803">
    <property type="term" value="F:transposase activity"/>
    <property type="evidence" value="ECO:0007669"/>
    <property type="project" value="InterPro"/>
</dbReference>
<organism evidence="2 3">
    <name type="scientific">Prosthecochloris vibrioformis</name>
    <name type="common">Chlorobium vibrioforme</name>
    <dbReference type="NCBI Taxonomy" id="1098"/>
    <lineage>
        <taxon>Bacteria</taxon>
        <taxon>Pseudomonadati</taxon>
        <taxon>Chlorobiota</taxon>
        <taxon>Chlorobiia</taxon>
        <taxon>Chlorobiales</taxon>
        <taxon>Chlorobiaceae</taxon>
        <taxon>Prosthecochloris</taxon>
    </lineage>
</organism>
<dbReference type="InterPro" id="IPR036515">
    <property type="entry name" value="Transposase_17_sf"/>
</dbReference>
<dbReference type="Proteomes" id="UP000309544">
    <property type="component" value="Unassembled WGS sequence"/>
</dbReference>
<dbReference type="EMBL" id="VDCI01000002">
    <property type="protein sequence ID" value="TNJ37362.1"/>
    <property type="molecule type" value="Genomic_DNA"/>
</dbReference>
<evidence type="ECO:0000313" key="3">
    <source>
        <dbReference type="Proteomes" id="UP000309544"/>
    </source>
</evidence>
<comment type="caution">
    <text evidence="2">The sequence shown here is derived from an EMBL/GenBank/DDBJ whole genome shotgun (WGS) entry which is preliminary data.</text>
</comment>
<dbReference type="GO" id="GO:0006313">
    <property type="term" value="P:DNA transposition"/>
    <property type="evidence" value="ECO:0007669"/>
    <property type="project" value="InterPro"/>
</dbReference>
<dbReference type="RefSeq" id="WP_139626303.1">
    <property type="nucleotide sequence ID" value="NZ_VDCI01000002.1"/>
</dbReference>